<sequence length="76" mass="7847">MKSLCSICRTPCSADATAYAYISSTQPNALSVSGSSFILSEIFTHVGEISSNRDFLIITGELPIGSTSVTGPLSSG</sequence>
<proteinExistence type="predicted"/>
<organism evidence="1">
    <name type="scientific">Rhizophora mucronata</name>
    <name type="common">Asiatic mangrove</name>
    <dbReference type="NCBI Taxonomy" id="61149"/>
    <lineage>
        <taxon>Eukaryota</taxon>
        <taxon>Viridiplantae</taxon>
        <taxon>Streptophyta</taxon>
        <taxon>Embryophyta</taxon>
        <taxon>Tracheophyta</taxon>
        <taxon>Spermatophyta</taxon>
        <taxon>Magnoliopsida</taxon>
        <taxon>eudicotyledons</taxon>
        <taxon>Gunneridae</taxon>
        <taxon>Pentapetalae</taxon>
        <taxon>rosids</taxon>
        <taxon>fabids</taxon>
        <taxon>Malpighiales</taxon>
        <taxon>Rhizophoraceae</taxon>
        <taxon>Rhizophora</taxon>
    </lineage>
</organism>
<evidence type="ECO:0000313" key="1">
    <source>
        <dbReference type="EMBL" id="MBW96513.1"/>
    </source>
</evidence>
<dbReference type="EMBL" id="GGEC01016030">
    <property type="protein sequence ID" value="MBW96513.1"/>
    <property type="molecule type" value="Transcribed_RNA"/>
</dbReference>
<protein>
    <submittedName>
        <fullName evidence="1">Uncharacterized protein LOC105125981</fullName>
    </submittedName>
</protein>
<name>A0A2P2JSS0_RHIMU</name>
<reference evidence="1" key="1">
    <citation type="submission" date="2018-02" db="EMBL/GenBank/DDBJ databases">
        <title>Rhizophora mucronata_Transcriptome.</title>
        <authorList>
            <person name="Meera S.P."/>
            <person name="Sreeshan A."/>
            <person name="Augustine A."/>
        </authorList>
    </citation>
    <scope>NUCLEOTIDE SEQUENCE</scope>
    <source>
        <tissue evidence="1">Leaf</tissue>
    </source>
</reference>
<dbReference type="AlphaFoldDB" id="A0A2P2JSS0"/>
<accession>A0A2P2JSS0</accession>